<dbReference type="GO" id="GO:0004412">
    <property type="term" value="F:homoserine dehydrogenase activity"/>
    <property type="evidence" value="ECO:0007669"/>
    <property type="project" value="UniProtKB-EC"/>
</dbReference>
<dbReference type="STRING" id="648996.Theam_0190"/>
<dbReference type="PANTHER" id="PTHR43331:SF1">
    <property type="entry name" value="HOMOSERINE DEHYDROGENASE"/>
    <property type="match status" value="1"/>
</dbReference>
<dbReference type="InterPro" id="IPR002912">
    <property type="entry name" value="ACT_dom"/>
</dbReference>
<dbReference type="NCBIfam" id="NF004976">
    <property type="entry name" value="PRK06349.1"/>
    <property type="match status" value="1"/>
</dbReference>
<dbReference type="SUPFAM" id="SSF55021">
    <property type="entry name" value="ACT-like"/>
    <property type="match status" value="1"/>
</dbReference>
<evidence type="ECO:0000256" key="3">
    <source>
        <dbReference type="ARBA" id="ARBA00006753"/>
    </source>
</evidence>
<dbReference type="Pfam" id="PF01842">
    <property type="entry name" value="ACT"/>
    <property type="match status" value="1"/>
</dbReference>
<protein>
    <recommendedName>
        <fullName evidence="5 13">Homoserine dehydrogenase</fullName>
        <ecNumber evidence="4 13">1.1.1.3</ecNumber>
    </recommendedName>
</protein>
<comment type="catalytic activity">
    <reaction evidence="13">
        <text>L-homoserine + NADP(+) = L-aspartate 4-semialdehyde + NADPH + H(+)</text>
        <dbReference type="Rhea" id="RHEA:15761"/>
        <dbReference type="ChEBI" id="CHEBI:15378"/>
        <dbReference type="ChEBI" id="CHEBI:57476"/>
        <dbReference type="ChEBI" id="CHEBI:57783"/>
        <dbReference type="ChEBI" id="CHEBI:58349"/>
        <dbReference type="ChEBI" id="CHEBI:537519"/>
        <dbReference type="EC" id="1.1.1.3"/>
    </reaction>
</comment>
<feature type="domain" description="ACT" evidence="15">
    <location>
        <begin position="348"/>
        <end position="423"/>
    </location>
</feature>
<dbReference type="PANTHER" id="PTHR43331">
    <property type="entry name" value="HOMOSERINE DEHYDROGENASE"/>
    <property type="match status" value="1"/>
</dbReference>
<dbReference type="InterPro" id="IPR016204">
    <property type="entry name" value="HDH"/>
</dbReference>
<sequence length="431" mass="46581">MDSFKVGIVGCGTVGGGVVKLLLENGELIRERIGRPVEIAFVADPQRERALALGVPKEKVFPDGIEALKADCDAVVELIGGTGIAKRVVEEALKKGRHVVTANKALLADYGEELFRLAKENGVSLKFEASVGGGIPVIKALREGLAGNRIEAIYGIINGTANFILTQMSQRGISFEEALKEAQELGYAEADPTLDVDGYDAAHKIAILATLAYCRFVKTEQVFVRGIREITPLDIEIAREEFGYGVKLLAITKLVNGEIEVRVHPTMIPENHILASVNGVFNACFVEGDFVGETLFYGKGAGREPTASAVVSDIVDLALGNTYAVPECLFKGENLRVREPEEFTSSFYLRFTALDRPGVLAKIASILGKHNISIKMALQKSIEFDGGVPVVMTTHPAPKKAISLAIKEIDALDVIVKPTFVCMIEELEERA</sequence>
<dbReference type="InterPro" id="IPR005106">
    <property type="entry name" value="Asp/hSer_DH_NAD-bd"/>
</dbReference>
<dbReference type="Gene3D" id="3.30.70.260">
    <property type="match status" value="1"/>
</dbReference>
<dbReference type="UniPathway" id="UPA00050">
    <property type="reaction ID" value="UER00063"/>
</dbReference>
<evidence type="ECO:0000256" key="8">
    <source>
        <dbReference type="ARBA" id="ARBA00022857"/>
    </source>
</evidence>
<evidence type="ECO:0000256" key="11">
    <source>
        <dbReference type="PIRSR" id="PIRSR000098-1"/>
    </source>
</evidence>
<dbReference type="GO" id="GO:0050661">
    <property type="term" value="F:NADP binding"/>
    <property type="evidence" value="ECO:0007669"/>
    <property type="project" value="InterPro"/>
</dbReference>
<dbReference type="GO" id="GO:0009088">
    <property type="term" value="P:threonine biosynthetic process"/>
    <property type="evidence" value="ECO:0007669"/>
    <property type="project" value="UniProtKB-UniPathway"/>
</dbReference>
<feature type="binding site" evidence="12">
    <location>
        <position position="189"/>
    </location>
    <ligand>
        <name>L-homoserine</name>
        <dbReference type="ChEBI" id="CHEBI:57476"/>
    </ligand>
</feature>
<evidence type="ECO:0000256" key="7">
    <source>
        <dbReference type="ARBA" id="ARBA00022697"/>
    </source>
</evidence>
<evidence type="ECO:0000256" key="10">
    <source>
        <dbReference type="ARBA" id="ARBA00023167"/>
    </source>
</evidence>
<dbReference type="KEGG" id="tam:Theam_0190"/>
<keyword evidence="9 13" id="KW-0560">Oxidoreductase</keyword>
<evidence type="ECO:0000256" key="13">
    <source>
        <dbReference type="RuleBase" id="RU000579"/>
    </source>
</evidence>
<dbReference type="SUPFAM" id="SSF55347">
    <property type="entry name" value="Glyceraldehyde-3-phosphate dehydrogenase-like, C-terminal domain"/>
    <property type="match status" value="1"/>
</dbReference>
<dbReference type="UniPathway" id="UPA00051">
    <property type="reaction ID" value="UER00465"/>
</dbReference>
<dbReference type="EC" id="1.1.1.3" evidence="4 13"/>
<dbReference type="eggNOG" id="COG2150">
    <property type="taxonomic scope" value="Bacteria"/>
</dbReference>
<evidence type="ECO:0000256" key="6">
    <source>
        <dbReference type="ARBA" id="ARBA00022605"/>
    </source>
</evidence>
<name>E8T3V3_THEA1</name>
<dbReference type="InterPro" id="IPR045865">
    <property type="entry name" value="ACT-like_dom_sf"/>
</dbReference>
<evidence type="ECO:0000256" key="14">
    <source>
        <dbReference type="RuleBase" id="RU004171"/>
    </source>
</evidence>
<comment type="similarity">
    <text evidence="3 14">Belongs to the homoserine dehydrogenase family.</text>
</comment>
<dbReference type="PROSITE" id="PS01042">
    <property type="entry name" value="HOMOSER_DHGENASE"/>
    <property type="match status" value="1"/>
</dbReference>
<dbReference type="AlphaFoldDB" id="E8T3V3"/>
<dbReference type="HOGENOM" id="CLU_009116_1_0_0"/>
<keyword evidence="8 12" id="KW-0521">NADP</keyword>
<keyword evidence="17" id="KW-1185">Reference proteome</keyword>
<organism evidence="16 17">
    <name type="scientific">Thermovibrio ammonificans (strain DSM 15698 / JCM 12110 / HB-1)</name>
    <dbReference type="NCBI Taxonomy" id="648996"/>
    <lineage>
        <taxon>Bacteria</taxon>
        <taxon>Pseudomonadati</taxon>
        <taxon>Aquificota</taxon>
        <taxon>Aquificia</taxon>
        <taxon>Desulfurobacteriales</taxon>
        <taxon>Desulfurobacteriaceae</taxon>
        <taxon>Thermovibrio</taxon>
    </lineage>
</organism>
<dbReference type="SUPFAM" id="SSF51735">
    <property type="entry name" value="NAD(P)-binding Rossmann-fold domains"/>
    <property type="match status" value="1"/>
</dbReference>
<dbReference type="PIRSF" id="PIRSF000098">
    <property type="entry name" value="Homoser_dehydrog"/>
    <property type="match status" value="1"/>
</dbReference>
<evidence type="ECO:0000256" key="5">
    <source>
        <dbReference type="ARBA" id="ARBA00013376"/>
    </source>
</evidence>
<keyword evidence="6 13" id="KW-0028">Amino-acid biosynthesis</keyword>
<evidence type="ECO:0000256" key="1">
    <source>
        <dbReference type="ARBA" id="ARBA00005056"/>
    </source>
</evidence>
<evidence type="ECO:0000256" key="2">
    <source>
        <dbReference type="ARBA" id="ARBA00005062"/>
    </source>
</evidence>
<feature type="active site" description="Proton donor" evidence="11">
    <location>
        <position position="204"/>
    </location>
</feature>
<dbReference type="GO" id="GO:0009086">
    <property type="term" value="P:methionine biosynthetic process"/>
    <property type="evidence" value="ECO:0007669"/>
    <property type="project" value="UniProtKB-KW"/>
</dbReference>
<comment type="pathway">
    <text evidence="1 13">Amino-acid biosynthesis; L-threonine biosynthesis; L-threonine from L-aspartate: step 3/5.</text>
</comment>
<gene>
    <name evidence="16" type="ordered locus">Theam_0190</name>
</gene>
<reference evidence="16" key="1">
    <citation type="submission" date="2011-01" db="EMBL/GenBank/DDBJ databases">
        <title>Complete sequence of chromosome of Thermovibrio ammonificans HB-1.</title>
        <authorList>
            <consortium name="US DOE Joint Genome Institute"/>
            <person name="Lucas S."/>
            <person name="Copeland A."/>
            <person name="Lapidus A."/>
            <person name="Cheng J.-F."/>
            <person name="Goodwin L."/>
            <person name="Pitluck S."/>
            <person name="Davenport K."/>
            <person name="Detter J.C."/>
            <person name="Han C."/>
            <person name="Tapia R."/>
            <person name="Land M."/>
            <person name="Hauser L."/>
            <person name="Kyrpides N."/>
            <person name="Ivanova N."/>
            <person name="Ovchinnikova G."/>
            <person name="Vetriani C."/>
            <person name="Woyke T."/>
        </authorList>
    </citation>
    <scope>NUCLEOTIDE SEQUENCE [LARGE SCALE GENOMIC DNA]</scope>
    <source>
        <strain evidence="16">HB-1</strain>
    </source>
</reference>
<dbReference type="CDD" id="cd04881">
    <property type="entry name" value="ACT_HSDH-Hom"/>
    <property type="match status" value="1"/>
</dbReference>
<dbReference type="Pfam" id="PF00742">
    <property type="entry name" value="Homoserine_dh"/>
    <property type="match status" value="1"/>
</dbReference>
<evidence type="ECO:0000259" key="15">
    <source>
        <dbReference type="PROSITE" id="PS51671"/>
    </source>
</evidence>
<dbReference type="Pfam" id="PF03447">
    <property type="entry name" value="NAD_binding_3"/>
    <property type="match status" value="1"/>
</dbReference>
<dbReference type="RefSeq" id="WP_013536949.1">
    <property type="nucleotide sequence ID" value="NC_014926.1"/>
</dbReference>
<dbReference type="PROSITE" id="PS51671">
    <property type="entry name" value="ACT"/>
    <property type="match status" value="1"/>
</dbReference>
<dbReference type="InterPro" id="IPR001342">
    <property type="entry name" value="HDH_cat"/>
</dbReference>
<feature type="binding site" evidence="12">
    <location>
        <begin position="9"/>
        <end position="16"/>
    </location>
    <ligand>
        <name>NADP(+)</name>
        <dbReference type="ChEBI" id="CHEBI:58349"/>
    </ligand>
</feature>
<feature type="binding site" evidence="12">
    <location>
        <position position="104"/>
    </location>
    <ligand>
        <name>NADPH</name>
        <dbReference type="ChEBI" id="CHEBI:57783"/>
    </ligand>
</feature>
<dbReference type="InterPro" id="IPR019811">
    <property type="entry name" value="HDH_CS"/>
</dbReference>
<accession>E8T3V3</accession>
<dbReference type="FunFam" id="3.30.360.10:FF:000005">
    <property type="entry name" value="Homoserine dehydrogenase"/>
    <property type="match status" value="1"/>
</dbReference>
<dbReference type="EMBL" id="CP002444">
    <property type="protein sequence ID" value="ADU96163.1"/>
    <property type="molecule type" value="Genomic_DNA"/>
</dbReference>
<dbReference type="InterPro" id="IPR036291">
    <property type="entry name" value="NAD(P)-bd_dom_sf"/>
</dbReference>
<evidence type="ECO:0000313" key="17">
    <source>
        <dbReference type="Proteomes" id="UP000006362"/>
    </source>
</evidence>
<evidence type="ECO:0000256" key="9">
    <source>
        <dbReference type="ARBA" id="ARBA00023002"/>
    </source>
</evidence>
<keyword evidence="10 13" id="KW-0486">Methionine biosynthesis</keyword>
<evidence type="ECO:0000256" key="12">
    <source>
        <dbReference type="PIRSR" id="PIRSR000098-2"/>
    </source>
</evidence>
<dbReference type="Gene3D" id="3.30.360.10">
    <property type="entry name" value="Dihydrodipicolinate Reductase, domain 2"/>
    <property type="match status" value="1"/>
</dbReference>
<dbReference type="Proteomes" id="UP000006362">
    <property type="component" value="Chromosome"/>
</dbReference>
<evidence type="ECO:0000256" key="4">
    <source>
        <dbReference type="ARBA" id="ARBA00013213"/>
    </source>
</evidence>
<dbReference type="OrthoDB" id="9808167at2"/>
<evidence type="ECO:0000313" key="16">
    <source>
        <dbReference type="EMBL" id="ADU96163.1"/>
    </source>
</evidence>
<keyword evidence="7 13" id="KW-0791">Threonine biosynthesis</keyword>
<proteinExistence type="inferred from homology"/>
<comment type="pathway">
    <text evidence="2 13">Amino-acid biosynthesis; L-methionine biosynthesis via de novo pathway; L-homoserine from L-aspartate: step 3/3.</text>
</comment>
<dbReference type="eggNOG" id="COG0460">
    <property type="taxonomic scope" value="Bacteria"/>
</dbReference>
<dbReference type="Gene3D" id="3.40.50.720">
    <property type="entry name" value="NAD(P)-binding Rossmann-like Domain"/>
    <property type="match status" value="1"/>
</dbReference>